<evidence type="ECO:0000313" key="4">
    <source>
        <dbReference type="EMBL" id="CAK0884195.1"/>
    </source>
</evidence>
<reference evidence="4" key="1">
    <citation type="submission" date="2023-10" db="EMBL/GenBank/DDBJ databases">
        <authorList>
            <person name="Chen Y."/>
            <person name="Shah S."/>
            <person name="Dougan E. K."/>
            <person name="Thang M."/>
            <person name="Chan C."/>
        </authorList>
    </citation>
    <scope>NUCLEOTIDE SEQUENCE [LARGE SCALE GENOMIC DNA]</scope>
</reference>
<evidence type="ECO:0000256" key="1">
    <source>
        <dbReference type="ARBA" id="ARBA00005350"/>
    </source>
</evidence>
<sequence length="186" mass="20275">PRLSMAVFEPDRSVEGPGPETGRNRPVRRVAAPSSRVHRPVWSSPVGSIRDPIKCCCVAMKFEAFDDSGNRVATASTGCGCCQCGLCCSCPCGPCSRIHLTVSGPSGKKVGRMYRQIPGCCKWMLVPDADNYFVEFDQEMDPATKVLLMSLAIFIGHGRRMDYRYFNNNVLDSGRTADGFVDDAGP</sequence>
<comment type="similarity">
    <text evidence="1 2">Belongs to the phospholipid scramblase family.</text>
</comment>
<dbReference type="Pfam" id="PF03803">
    <property type="entry name" value="Scramblase"/>
    <property type="match status" value="1"/>
</dbReference>
<dbReference type="PANTHER" id="PTHR23248:SF9">
    <property type="entry name" value="PHOSPHOLIPID SCRAMBLASE"/>
    <property type="match status" value="1"/>
</dbReference>
<keyword evidence="5" id="KW-1185">Reference proteome</keyword>
<dbReference type="Proteomes" id="UP001189429">
    <property type="component" value="Unassembled WGS sequence"/>
</dbReference>
<evidence type="ECO:0000313" key="5">
    <source>
        <dbReference type="Proteomes" id="UP001189429"/>
    </source>
</evidence>
<organism evidence="4 5">
    <name type="scientific">Prorocentrum cordatum</name>
    <dbReference type="NCBI Taxonomy" id="2364126"/>
    <lineage>
        <taxon>Eukaryota</taxon>
        <taxon>Sar</taxon>
        <taxon>Alveolata</taxon>
        <taxon>Dinophyceae</taxon>
        <taxon>Prorocentrales</taxon>
        <taxon>Prorocentraceae</taxon>
        <taxon>Prorocentrum</taxon>
    </lineage>
</organism>
<evidence type="ECO:0000256" key="3">
    <source>
        <dbReference type="SAM" id="MobiDB-lite"/>
    </source>
</evidence>
<dbReference type="PANTHER" id="PTHR23248">
    <property type="entry name" value="PHOSPHOLIPID SCRAMBLASE-RELATED"/>
    <property type="match status" value="1"/>
</dbReference>
<feature type="region of interest" description="Disordered" evidence="3">
    <location>
        <begin position="1"/>
        <end position="34"/>
    </location>
</feature>
<feature type="non-terminal residue" evidence="4">
    <location>
        <position position="1"/>
    </location>
</feature>
<comment type="caution">
    <text evidence="4">The sequence shown here is derived from an EMBL/GenBank/DDBJ whole genome shotgun (WGS) entry which is preliminary data.</text>
</comment>
<proteinExistence type="inferred from homology"/>
<protein>
    <recommendedName>
        <fullName evidence="2">Phospholipid scramblase</fullName>
    </recommendedName>
</protein>
<gene>
    <name evidence="4" type="ORF">PCOR1329_LOCUS66199</name>
</gene>
<dbReference type="EMBL" id="CAUYUJ010018514">
    <property type="protein sequence ID" value="CAK0884195.1"/>
    <property type="molecule type" value="Genomic_DNA"/>
</dbReference>
<name>A0ABN9WH68_9DINO</name>
<dbReference type="InterPro" id="IPR005552">
    <property type="entry name" value="Scramblase"/>
</dbReference>
<evidence type="ECO:0000256" key="2">
    <source>
        <dbReference type="RuleBase" id="RU363116"/>
    </source>
</evidence>
<accession>A0ABN9WH68</accession>